<reference evidence="5" key="1">
    <citation type="journal article" date="2015" name="Nature">
        <title>Complex archaea that bridge the gap between prokaryotes and eukaryotes.</title>
        <authorList>
            <person name="Spang A."/>
            <person name="Saw J.H."/>
            <person name="Jorgensen S.L."/>
            <person name="Zaremba-Niedzwiedzka K."/>
            <person name="Martijn J."/>
            <person name="Lind A.E."/>
            <person name="van Eijk R."/>
            <person name="Schleper C."/>
            <person name="Guy L."/>
            <person name="Ettema T.J."/>
        </authorList>
    </citation>
    <scope>NUCLEOTIDE SEQUENCE</scope>
</reference>
<dbReference type="PANTHER" id="PTHR43323">
    <property type="entry name" value="3-HYDROXY-3-METHYLGLUTARYL COENZYME A SYNTHASE"/>
    <property type="match status" value="1"/>
</dbReference>
<evidence type="ECO:0000259" key="4">
    <source>
        <dbReference type="Pfam" id="PF08540"/>
    </source>
</evidence>
<dbReference type="InterPro" id="IPR013746">
    <property type="entry name" value="HMG_CoA_synt_C_dom"/>
</dbReference>
<dbReference type="InterPro" id="IPR016039">
    <property type="entry name" value="Thiolase-like"/>
</dbReference>
<evidence type="ECO:0000256" key="2">
    <source>
        <dbReference type="ARBA" id="ARBA00022679"/>
    </source>
</evidence>
<keyword evidence="2" id="KW-0808">Transferase</keyword>
<dbReference type="GO" id="GO:0010142">
    <property type="term" value="P:farnesyl diphosphate biosynthetic process, mevalonate pathway"/>
    <property type="evidence" value="ECO:0007669"/>
    <property type="project" value="InterPro"/>
</dbReference>
<dbReference type="SUPFAM" id="SSF53901">
    <property type="entry name" value="Thiolase-like"/>
    <property type="match status" value="2"/>
</dbReference>
<evidence type="ECO:0000256" key="1">
    <source>
        <dbReference type="ARBA" id="ARBA00007061"/>
    </source>
</evidence>
<comment type="similarity">
    <text evidence="1">Belongs to the thiolase-like superfamily. HMG-CoA synthase family.</text>
</comment>
<protein>
    <recommendedName>
        <fullName evidence="6">Hydroxymethylglutaryl-CoA synthase</fullName>
    </recommendedName>
</protein>
<feature type="domain" description="Hydroxymethylglutaryl-coenzyme A synthase C-terminal" evidence="4">
    <location>
        <begin position="227"/>
        <end position="386"/>
    </location>
</feature>
<gene>
    <name evidence="5" type="ORF">LCGC14_1816940</name>
</gene>
<dbReference type="PANTHER" id="PTHR43323:SF2">
    <property type="entry name" value="HYDROXYMETHYLGLUTARYL-COA SYNTHASE"/>
    <property type="match status" value="1"/>
</dbReference>
<dbReference type="AlphaFoldDB" id="A0A0F9H862"/>
<evidence type="ECO:0000313" key="5">
    <source>
        <dbReference type="EMBL" id="KKL99186.1"/>
    </source>
</evidence>
<dbReference type="Pfam" id="PF01154">
    <property type="entry name" value="HMG_CoA_synt_N"/>
    <property type="match status" value="1"/>
</dbReference>
<dbReference type="Gene3D" id="3.40.47.10">
    <property type="match status" value="1"/>
</dbReference>
<dbReference type="GO" id="GO:0004421">
    <property type="term" value="F:hydroxymethylglutaryl-CoA synthase activity"/>
    <property type="evidence" value="ECO:0007669"/>
    <property type="project" value="InterPro"/>
</dbReference>
<feature type="domain" description="Hydroxymethylglutaryl-coenzyme A synthase N-terminal" evidence="3">
    <location>
        <begin position="10"/>
        <end position="174"/>
    </location>
</feature>
<dbReference type="GO" id="GO:0006084">
    <property type="term" value="P:acetyl-CoA metabolic process"/>
    <property type="evidence" value="ECO:0007669"/>
    <property type="project" value="InterPro"/>
</dbReference>
<evidence type="ECO:0008006" key="6">
    <source>
        <dbReference type="Google" id="ProtNLM"/>
    </source>
</evidence>
<comment type="caution">
    <text evidence="5">The sequence shown here is derived from an EMBL/GenBank/DDBJ whole genome shotgun (WGS) entry which is preliminary data.</text>
</comment>
<dbReference type="Pfam" id="PF08540">
    <property type="entry name" value="HMG_CoA_synt_C"/>
    <property type="match status" value="1"/>
</dbReference>
<organism evidence="5">
    <name type="scientific">marine sediment metagenome</name>
    <dbReference type="NCBI Taxonomy" id="412755"/>
    <lineage>
        <taxon>unclassified sequences</taxon>
        <taxon>metagenomes</taxon>
        <taxon>ecological metagenomes</taxon>
    </lineage>
</organism>
<proteinExistence type="inferred from homology"/>
<dbReference type="EMBL" id="LAZR01017734">
    <property type="protein sequence ID" value="KKL99186.1"/>
    <property type="molecule type" value="Genomic_DNA"/>
</dbReference>
<dbReference type="CDD" id="cd00827">
    <property type="entry name" value="init_cond_enzymes"/>
    <property type="match status" value="1"/>
</dbReference>
<name>A0A0F9H862_9ZZZZ</name>
<evidence type="ECO:0000259" key="3">
    <source>
        <dbReference type="Pfam" id="PF01154"/>
    </source>
</evidence>
<accession>A0A0F9H862</accession>
<dbReference type="InterPro" id="IPR013528">
    <property type="entry name" value="HMG_CoA_synth_N"/>
</dbReference>
<sequence length="544" mass="60763">MISDDYLFSDIGIDSFGFYAPRHFVSLKELALKRNVDPAKYAKGLLSKEMRVPEADEDIISLGLKAGYSALLRGGIDPKSIDALFVGTETEVYAAKSISNIFAEMLEISPNAFTQDVYNACAGGTLAMLNAIAMVEKGIMTKALVISADISSYHMGSPGEPTQGSGAIALVISKNPRVATFSKRFGRISGNVNDFFRAADSKDAQAFGRYSQATYINFQLKAYDDLVKNIGDFHADFYTFHAPYSKLPLKAMQEIILKRWIKHLNDIPKFDRKKIKSSILKKLDSFLHDVAVLPEYIYLKLNEKGYSSSTLEKLSNWVNTSIKARVLPQLRVPMHFGNIYNASVWAQIAFLLENHARVNDVMYFGSYGSGATCISGLLKVQKRFNEIAQKSPKINDFIHLKAKKSVMEYELIKAGTAMPHVLVGRISEHEQNNDRGFNLHFCDEGCIIPNIKGLSSCPKGHSGSYPRFFPLFAKLESEPTFYSNGNGLGYLNKDLVRVAGNVRKGNSLEYEIRRVVTENEENPNAKGLLNWTPIYINLPNHHIY</sequence>